<feature type="region of interest" description="Disordered" evidence="1">
    <location>
        <begin position="1"/>
        <end position="21"/>
    </location>
</feature>
<gene>
    <name evidence="2" type="ORF">TeGR_g3525</name>
</gene>
<dbReference type="Proteomes" id="UP001165060">
    <property type="component" value="Unassembled WGS sequence"/>
</dbReference>
<protein>
    <submittedName>
        <fullName evidence="2">Uncharacterized protein</fullName>
    </submittedName>
</protein>
<feature type="compositionally biased region" description="Pro residues" evidence="1">
    <location>
        <begin position="12"/>
        <end position="21"/>
    </location>
</feature>
<name>A0ABQ6MMT3_9STRA</name>
<evidence type="ECO:0000313" key="2">
    <source>
        <dbReference type="EMBL" id="GMI29418.1"/>
    </source>
</evidence>
<feature type="compositionally biased region" description="Basic and acidic residues" evidence="1">
    <location>
        <begin position="803"/>
        <end position="815"/>
    </location>
</feature>
<accession>A0ABQ6MMT3</accession>
<feature type="compositionally biased region" description="Polar residues" evidence="1">
    <location>
        <begin position="774"/>
        <end position="784"/>
    </location>
</feature>
<dbReference type="EMBL" id="BRYB01003033">
    <property type="protein sequence ID" value="GMI29418.1"/>
    <property type="molecule type" value="Genomic_DNA"/>
</dbReference>
<organism evidence="2 3">
    <name type="scientific">Tetraparma gracilis</name>
    <dbReference type="NCBI Taxonomy" id="2962635"/>
    <lineage>
        <taxon>Eukaryota</taxon>
        <taxon>Sar</taxon>
        <taxon>Stramenopiles</taxon>
        <taxon>Ochrophyta</taxon>
        <taxon>Bolidophyceae</taxon>
        <taxon>Parmales</taxon>
        <taxon>Triparmaceae</taxon>
        <taxon>Tetraparma</taxon>
    </lineage>
</organism>
<sequence length="815" mass="89014">LSILSAHSTPTPSSPSSPLLPPWDALNSTPIYLKVHASVHPADSKHNSSHGPILLLHIEPVLTAGATVSSMTVKVRMVTGPSVWIGEDDGQEQDKCSEFSKTVRTNATTLMTIPLTPINLGHGKTEAPAEFSERTYTEGGYDPLELHDYMSPRVTTLKYITVGTSLAVPKIALYQKPYMLANALFYSGDTSHQLSACKALAERPNNTASSGKNNFGVDPRTLPCQLLLSALTGEHIRGPFTCLVRCQAARSAAVWMLNKGPGRHDAHGQGVWYGLDGLVDWYWTSYRHGVSVVRPIGRVRASKRDAGGAGKGETEWEYVEAELGGPSSQYELAHELDSEHTVRTSCFTGICCVRAKDKQTPSRAAKFAVDALNTGLEVGGVGVPKDVLSKLPSAYAEDLTAVARAVDLTRDTATAILSLCFLNCAGEEVFKLMEAVHKRLEIELFLCKAAEGGVDGVDDPPGDKTGSPWVASACISALSYLGLLRKSAKKFAAAVEDDDDDLEIKKSDLATSGKFFSGIYDAFDDVFIKTAAAQAFCITELALDKRDDVDALQLVIVLEWLLERMERAKDGVLSSVLSELMYDCCSGKVATNQRASAYSIFGFHSIEAFDWIYNGPLGSPCGDDAIDLSGKVMEKVNDGARAGMRLLTKAGKEENPFKPESVARVVKYAQKLWRAVLKFKGQDLDHLWQKLWPAKHNDAGCHALAWAKAQQEKGEPLAGVEQMVELPKEKLDEIARAVEAWRVVQQEREAAEKRQRNQAQVQYNQDIAKYKQMGGSNNKPNSIVSKDHTFQKGAWSASVSAQRKKEAVEQRKQQR</sequence>
<reference evidence="2 3" key="1">
    <citation type="journal article" date="2023" name="Commun. Biol.">
        <title>Genome analysis of Parmales, the sister group of diatoms, reveals the evolutionary specialization of diatoms from phago-mixotrophs to photoautotrophs.</title>
        <authorList>
            <person name="Ban H."/>
            <person name="Sato S."/>
            <person name="Yoshikawa S."/>
            <person name="Yamada K."/>
            <person name="Nakamura Y."/>
            <person name="Ichinomiya M."/>
            <person name="Sato N."/>
            <person name="Blanc-Mathieu R."/>
            <person name="Endo H."/>
            <person name="Kuwata A."/>
            <person name="Ogata H."/>
        </authorList>
    </citation>
    <scope>NUCLEOTIDE SEQUENCE [LARGE SCALE GENOMIC DNA]</scope>
</reference>
<comment type="caution">
    <text evidence="2">The sequence shown here is derived from an EMBL/GenBank/DDBJ whole genome shotgun (WGS) entry which is preliminary data.</text>
</comment>
<keyword evidence="3" id="KW-1185">Reference proteome</keyword>
<feature type="region of interest" description="Disordered" evidence="1">
    <location>
        <begin position="769"/>
        <end position="815"/>
    </location>
</feature>
<proteinExistence type="predicted"/>
<evidence type="ECO:0000313" key="3">
    <source>
        <dbReference type="Proteomes" id="UP001165060"/>
    </source>
</evidence>
<evidence type="ECO:0000256" key="1">
    <source>
        <dbReference type="SAM" id="MobiDB-lite"/>
    </source>
</evidence>
<feature type="non-terminal residue" evidence="2">
    <location>
        <position position="1"/>
    </location>
</feature>